<keyword evidence="1" id="KW-0472">Membrane</keyword>
<evidence type="ECO:0000313" key="3">
    <source>
        <dbReference type="Proteomes" id="UP001211907"/>
    </source>
</evidence>
<name>A0AAD5XBW6_9FUNG</name>
<keyword evidence="1" id="KW-1133">Transmembrane helix</keyword>
<keyword evidence="1" id="KW-0812">Transmembrane</keyword>
<dbReference type="AlphaFoldDB" id="A0AAD5XBW6"/>
<gene>
    <name evidence="2" type="ORF">HK100_000302</name>
</gene>
<keyword evidence="3" id="KW-1185">Reference proteome</keyword>
<evidence type="ECO:0000313" key="2">
    <source>
        <dbReference type="EMBL" id="KAJ3119454.1"/>
    </source>
</evidence>
<organism evidence="2 3">
    <name type="scientific">Physocladia obscura</name>
    <dbReference type="NCBI Taxonomy" id="109957"/>
    <lineage>
        <taxon>Eukaryota</taxon>
        <taxon>Fungi</taxon>
        <taxon>Fungi incertae sedis</taxon>
        <taxon>Chytridiomycota</taxon>
        <taxon>Chytridiomycota incertae sedis</taxon>
        <taxon>Chytridiomycetes</taxon>
        <taxon>Chytridiales</taxon>
        <taxon>Chytriomycetaceae</taxon>
        <taxon>Physocladia</taxon>
    </lineage>
</organism>
<dbReference type="Proteomes" id="UP001211907">
    <property type="component" value="Unassembled WGS sequence"/>
</dbReference>
<reference evidence="2" key="1">
    <citation type="submission" date="2020-05" db="EMBL/GenBank/DDBJ databases">
        <title>Phylogenomic resolution of chytrid fungi.</title>
        <authorList>
            <person name="Stajich J.E."/>
            <person name="Amses K."/>
            <person name="Simmons R."/>
            <person name="Seto K."/>
            <person name="Myers J."/>
            <person name="Bonds A."/>
            <person name="Quandt C.A."/>
            <person name="Barry K."/>
            <person name="Liu P."/>
            <person name="Grigoriev I."/>
            <person name="Longcore J.E."/>
            <person name="James T.Y."/>
        </authorList>
    </citation>
    <scope>NUCLEOTIDE SEQUENCE</scope>
    <source>
        <strain evidence="2">JEL0513</strain>
    </source>
</reference>
<comment type="caution">
    <text evidence="2">The sequence shown here is derived from an EMBL/GenBank/DDBJ whole genome shotgun (WGS) entry which is preliminary data.</text>
</comment>
<proteinExistence type="predicted"/>
<evidence type="ECO:0000256" key="1">
    <source>
        <dbReference type="SAM" id="Phobius"/>
    </source>
</evidence>
<sequence length="268" mass="28243">MSVALSVRQGPTGSVKSQLFVESTYLASISSAISTISANFTIQGETLCTITASSITSTVYKCPVSISSGNTAVRCAAIPCVASSSPKVPGKYIVEATFKVCGVTATVESCVVDSVLSGATRMITGTFVNNGTGANIPSFDSDIRVQVNGKNLTSATTPSDSSHVLLNATHLTSNSGQANFTADGSSEFSTSATMIGVTVTSLVACGMLIAVCFLHKRSAARKAKKDELLKFSEDEKENEFFVCSNRESFEGDNEQLVKFNNPDRFYVK</sequence>
<protein>
    <submittedName>
        <fullName evidence="2">Uncharacterized protein</fullName>
    </submittedName>
</protein>
<accession>A0AAD5XBW6</accession>
<dbReference type="EMBL" id="JADGJH010001059">
    <property type="protein sequence ID" value="KAJ3119454.1"/>
    <property type="molecule type" value="Genomic_DNA"/>
</dbReference>
<feature type="transmembrane region" description="Helical" evidence="1">
    <location>
        <begin position="194"/>
        <end position="215"/>
    </location>
</feature>